<evidence type="ECO:0000256" key="2">
    <source>
        <dbReference type="SAM" id="MobiDB-lite"/>
    </source>
</evidence>
<gene>
    <name evidence="3" type="ORF">AB8B23_03215</name>
</gene>
<evidence type="ECO:0008006" key="4">
    <source>
        <dbReference type="Google" id="ProtNLM"/>
    </source>
</evidence>
<dbReference type="EMBL" id="CP165646">
    <property type="protein sequence ID" value="XDU65180.1"/>
    <property type="molecule type" value="Genomic_DNA"/>
</dbReference>
<organism evidence="3">
    <name type="scientific">Leptotrichia mesophila</name>
    <dbReference type="NCBI Taxonomy" id="3239303"/>
    <lineage>
        <taxon>Bacteria</taxon>
        <taxon>Fusobacteriati</taxon>
        <taxon>Fusobacteriota</taxon>
        <taxon>Fusobacteriia</taxon>
        <taxon>Fusobacteriales</taxon>
        <taxon>Leptotrichiaceae</taxon>
        <taxon>Leptotrichia</taxon>
    </lineage>
</organism>
<protein>
    <recommendedName>
        <fullName evidence="4">Transposase</fullName>
    </recommendedName>
</protein>
<dbReference type="RefSeq" id="WP_369713378.1">
    <property type="nucleotide sequence ID" value="NZ_CP165646.1"/>
</dbReference>
<feature type="compositionally biased region" description="Polar residues" evidence="2">
    <location>
        <begin position="53"/>
        <end position="65"/>
    </location>
</feature>
<name>A0AB39VCC0_9FUSO</name>
<dbReference type="AlphaFoldDB" id="A0AB39VCC0"/>
<reference evidence="3" key="1">
    <citation type="submission" date="2024-07" db="EMBL/GenBank/DDBJ databases">
        <authorList>
            <person name="Li X.-J."/>
            <person name="Wang X."/>
        </authorList>
    </citation>
    <scope>NUCLEOTIDE SEQUENCE</scope>
    <source>
        <strain evidence="3">HSP-342</strain>
    </source>
</reference>
<feature type="coiled-coil region" evidence="1">
    <location>
        <begin position="190"/>
        <end position="217"/>
    </location>
</feature>
<evidence type="ECO:0000313" key="3">
    <source>
        <dbReference type="EMBL" id="XDU65180.1"/>
    </source>
</evidence>
<keyword evidence="1" id="KW-0175">Coiled coil</keyword>
<sequence>MKDENIKLLIKNEYENGVGVTELSKKYKVSANTINSWKKREKWQKKVAPKGNAPNSKKCTKNKTGANDKEMQIKKDIFNNVPREEITEKHGIKKTKYYDIKKSVRQIQIEQSEKVLNEIATKKYNNAVERLKRIIEEKEKLETRILETTDKEEMSMIKQKLELLKEFEKDIKVNARVISDYRQAELEEQLVNNELSRSALEIQKERLEIEKTKIKNNDDKDSEKEREMIELLKNITEKVGKDE</sequence>
<dbReference type="KEGG" id="lmes:AB8B23_03215"/>
<accession>A0AB39VCC0</accession>
<feature type="coiled-coil region" evidence="1">
    <location>
        <begin position="117"/>
        <end position="151"/>
    </location>
</feature>
<proteinExistence type="predicted"/>
<evidence type="ECO:0000256" key="1">
    <source>
        <dbReference type="SAM" id="Coils"/>
    </source>
</evidence>
<feature type="region of interest" description="Disordered" evidence="2">
    <location>
        <begin position="40"/>
        <end position="68"/>
    </location>
</feature>